<dbReference type="GO" id="GO:0071555">
    <property type="term" value="P:cell wall organization"/>
    <property type="evidence" value="ECO:0007669"/>
    <property type="project" value="UniProtKB-UniRule"/>
</dbReference>
<evidence type="ECO:0000256" key="6">
    <source>
        <dbReference type="ARBA" id="ARBA00023316"/>
    </source>
</evidence>
<keyword evidence="6 7" id="KW-0961">Cell wall biogenesis/degradation</keyword>
<evidence type="ECO:0000259" key="8">
    <source>
        <dbReference type="PROSITE" id="PS52029"/>
    </source>
</evidence>
<name>A0A9X1UTP2_9FLAO</name>
<organism evidence="9 10">
    <name type="scientific">Christiangramia crocea</name>
    <dbReference type="NCBI Taxonomy" id="2904124"/>
    <lineage>
        <taxon>Bacteria</taxon>
        <taxon>Pseudomonadati</taxon>
        <taxon>Bacteroidota</taxon>
        <taxon>Flavobacteriia</taxon>
        <taxon>Flavobacteriales</taxon>
        <taxon>Flavobacteriaceae</taxon>
        <taxon>Christiangramia</taxon>
    </lineage>
</organism>
<accession>A0A9X1UTP2</accession>
<dbReference type="InterPro" id="IPR045380">
    <property type="entry name" value="LD_TPept_scaffold_dom"/>
</dbReference>
<evidence type="ECO:0000313" key="9">
    <source>
        <dbReference type="EMBL" id="MCG9970058.1"/>
    </source>
</evidence>
<keyword evidence="10" id="KW-1185">Reference proteome</keyword>
<gene>
    <name evidence="9" type="ORF">LU635_00295</name>
</gene>
<comment type="similarity">
    <text evidence="2">Belongs to the YkuD family.</text>
</comment>
<dbReference type="PROSITE" id="PS52029">
    <property type="entry name" value="LD_TPASE"/>
    <property type="match status" value="1"/>
</dbReference>
<keyword evidence="4 7" id="KW-0133">Cell shape</keyword>
<keyword evidence="5 7" id="KW-0573">Peptidoglycan synthesis</keyword>
<evidence type="ECO:0000256" key="5">
    <source>
        <dbReference type="ARBA" id="ARBA00022984"/>
    </source>
</evidence>
<evidence type="ECO:0000256" key="2">
    <source>
        <dbReference type="ARBA" id="ARBA00005992"/>
    </source>
</evidence>
<dbReference type="AlphaFoldDB" id="A0A9X1UTP2"/>
<evidence type="ECO:0000256" key="4">
    <source>
        <dbReference type="ARBA" id="ARBA00022960"/>
    </source>
</evidence>
<evidence type="ECO:0000256" key="1">
    <source>
        <dbReference type="ARBA" id="ARBA00004752"/>
    </source>
</evidence>
<dbReference type="Pfam" id="PF01471">
    <property type="entry name" value="PG_binding_1"/>
    <property type="match status" value="1"/>
</dbReference>
<dbReference type="GO" id="GO:0009252">
    <property type="term" value="P:peptidoglycan biosynthetic process"/>
    <property type="evidence" value="ECO:0007669"/>
    <property type="project" value="UniProtKB-KW"/>
</dbReference>
<sequence length="541" mass="62660">MRAPLVIILLGLFLLWGCKNENETPGIEERNEVKEIGSLTKAGRIEDFLEKSPNEPKLYNSQAVLSFYEENDFAPIWNNRKLREELYRNIENAEDEGLFFEDYHGEALKDLLSSIDSNSKAENDYLELLLTDSFLRLSEDLATGKLNPKELYQIWGTPLNQIDPTGLLNKAISEEDIQKALDSVRPDHIVYHGLKKALRQFKRFGIEEDSATQIGSGKLIRPGESDERMRSVAQRLSELGYFKGEPDSVKTNYNEEVQEAVKAFQQEHGLQVDALLGNSTIQNLNLTRRDRYHQIIVNLERWRWYPRDLGEHYIIINIPDYRLSVVKNRDTIRSHRIMVGTQVRKTPVFSDQVQYIVYNPTWTIPPTIKKNDVIPGVKRDPAYLRKRGLRIYDSQGSTVDPSTVDWSSSKPLSYTYRQHPGASNPLGMVKIIYPNEYMIYLHDTPSKDLFEKNARAQSSGCVRVQDALGLARYILSDQEKYDDKKIEEIIQSGKTTEIPVTQDVRVHHFYWTAINEKDTIRFIDDIYNLDKNLWERLKPEN</sequence>
<dbReference type="SUPFAM" id="SSF141523">
    <property type="entry name" value="L,D-transpeptidase catalytic domain-like"/>
    <property type="match status" value="1"/>
</dbReference>
<dbReference type="InterPro" id="IPR036366">
    <property type="entry name" value="PGBDSf"/>
</dbReference>
<dbReference type="CDD" id="cd16913">
    <property type="entry name" value="YkuD_like"/>
    <property type="match status" value="1"/>
</dbReference>
<dbReference type="Pfam" id="PF20142">
    <property type="entry name" value="Scaffold"/>
    <property type="match status" value="1"/>
</dbReference>
<dbReference type="Proteomes" id="UP001139344">
    <property type="component" value="Unassembled WGS sequence"/>
</dbReference>
<dbReference type="InterPro" id="IPR005490">
    <property type="entry name" value="LD_TPept_cat_dom"/>
</dbReference>
<dbReference type="InterPro" id="IPR002477">
    <property type="entry name" value="Peptidoglycan-bd-like"/>
</dbReference>
<feature type="active site" description="Proton donor/acceptor" evidence="7">
    <location>
        <position position="442"/>
    </location>
</feature>
<keyword evidence="3" id="KW-0808">Transferase</keyword>
<evidence type="ECO:0000256" key="7">
    <source>
        <dbReference type="PROSITE-ProRule" id="PRU01373"/>
    </source>
</evidence>
<comment type="caution">
    <text evidence="9">The sequence shown here is derived from an EMBL/GenBank/DDBJ whole genome shotgun (WGS) entry which is preliminary data.</text>
</comment>
<dbReference type="Pfam" id="PF03734">
    <property type="entry name" value="YkuD"/>
    <property type="match status" value="1"/>
</dbReference>
<dbReference type="GO" id="GO:0004180">
    <property type="term" value="F:carboxypeptidase activity"/>
    <property type="evidence" value="ECO:0007669"/>
    <property type="project" value="UniProtKB-ARBA"/>
</dbReference>
<dbReference type="PANTHER" id="PTHR41533">
    <property type="entry name" value="L,D-TRANSPEPTIDASE HI_1667-RELATED"/>
    <property type="match status" value="1"/>
</dbReference>
<evidence type="ECO:0000313" key="10">
    <source>
        <dbReference type="Proteomes" id="UP001139344"/>
    </source>
</evidence>
<evidence type="ECO:0000256" key="3">
    <source>
        <dbReference type="ARBA" id="ARBA00022679"/>
    </source>
</evidence>
<dbReference type="PANTHER" id="PTHR41533:SF2">
    <property type="entry name" value="BLR7131 PROTEIN"/>
    <property type="match status" value="1"/>
</dbReference>
<dbReference type="InterPro" id="IPR036365">
    <property type="entry name" value="PGBD-like_sf"/>
</dbReference>
<feature type="domain" description="L,D-TPase catalytic" evidence="8">
    <location>
        <begin position="312"/>
        <end position="489"/>
    </location>
</feature>
<reference evidence="9" key="1">
    <citation type="submission" date="2021-12" db="EMBL/GenBank/DDBJ databases">
        <title>Description of Gramella crocea sp. nov., a new bacterium isolated from activated sludge.</title>
        <authorList>
            <person name="Zhang X."/>
        </authorList>
    </citation>
    <scope>NUCLEOTIDE SEQUENCE</scope>
    <source>
        <strain evidence="9">YB25</strain>
    </source>
</reference>
<dbReference type="InterPro" id="IPR052905">
    <property type="entry name" value="LD-transpeptidase_YkuD-like"/>
</dbReference>
<comment type="pathway">
    <text evidence="1 7">Cell wall biogenesis; peptidoglycan biosynthesis.</text>
</comment>
<dbReference type="InterPro" id="IPR038063">
    <property type="entry name" value="Transpep_catalytic_dom"/>
</dbReference>
<dbReference type="GO" id="GO:0016740">
    <property type="term" value="F:transferase activity"/>
    <property type="evidence" value="ECO:0007669"/>
    <property type="project" value="UniProtKB-KW"/>
</dbReference>
<dbReference type="Gene3D" id="2.40.440.10">
    <property type="entry name" value="L,D-transpeptidase catalytic domain-like"/>
    <property type="match status" value="1"/>
</dbReference>
<dbReference type="GO" id="GO:0008360">
    <property type="term" value="P:regulation of cell shape"/>
    <property type="evidence" value="ECO:0007669"/>
    <property type="project" value="UniProtKB-UniRule"/>
</dbReference>
<proteinExistence type="inferred from homology"/>
<dbReference type="SUPFAM" id="SSF47090">
    <property type="entry name" value="PGBD-like"/>
    <property type="match status" value="1"/>
</dbReference>
<dbReference type="EMBL" id="JAJSON010000002">
    <property type="protein sequence ID" value="MCG9970058.1"/>
    <property type="molecule type" value="Genomic_DNA"/>
</dbReference>
<protein>
    <submittedName>
        <fullName evidence="9">L,D-transpeptidase family protein</fullName>
    </submittedName>
</protein>
<dbReference type="Gene3D" id="1.10.101.10">
    <property type="entry name" value="PGBD-like superfamily/PGBD"/>
    <property type="match status" value="1"/>
</dbReference>
<feature type="active site" description="Nucleophile" evidence="7">
    <location>
        <position position="461"/>
    </location>
</feature>